<dbReference type="Pfam" id="PF11754">
    <property type="entry name" value="Velvet"/>
    <property type="match status" value="1"/>
</dbReference>
<evidence type="ECO:0000313" key="8">
    <source>
        <dbReference type="Proteomes" id="UP000076871"/>
    </source>
</evidence>
<feature type="region of interest" description="Disordered" evidence="5">
    <location>
        <begin position="286"/>
        <end position="337"/>
    </location>
</feature>
<dbReference type="InParanoid" id="A0A165HBY5"/>
<dbReference type="RefSeq" id="XP_040769267.1">
    <property type="nucleotide sequence ID" value="XM_040901806.1"/>
</dbReference>
<evidence type="ECO:0000256" key="3">
    <source>
        <dbReference type="ARBA" id="ARBA00023163"/>
    </source>
</evidence>
<name>A0A165HBY5_9APHY</name>
<dbReference type="PANTHER" id="PTHR33572">
    <property type="entry name" value="SPORE DEVELOPMENT REGULATOR VOSA"/>
    <property type="match status" value="1"/>
</dbReference>
<dbReference type="GeneID" id="63818838"/>
<dbReference type="InterPro" id="IPR037525">
    <property type="entry name" value="Velvet_dom"/>
</dbReference>
<dbReference type="AlphaFoldDB" id="A0A165HBY5"/>
<keyword evidence="2" id="KW-0805">Transcription regulation</keyword>
<evidence type="ECO:0000256" key="1">
    <source>
        <dbReference type="ARBA" id="ARBA00004123"/>
    </source>
</evidence>
<comment type="subcellular location">
    <subcellularLocation>
        <location evidence="1">Nucleus</location>
    </subcellularLocation>
</comment>
<keyword evidence="4" id="KW-0539">Nucleus</keyword>
<protein>
    <recommendedName>
        <fullName evidence="6">Velvet domain-containing protein</fullName>
    </recommendedName>
</protein>
<dbReference type="InterPro" id="IPR038491">
    <property type="entry name" value="Velvet_dom_sf"/>
</dbReference>
<dbReference type="InterPro" id="IPR021740">
    <property type="entry name" value="Velvet"/>
</dbReference>
<gene>
    <name evidence="7" type="ORF">LAESUDRAFT_275128</name>
</gene>
<keyword evidence="8" id="KW-1185">Reference proteome</keyword>
<dbReference type="PROSITE" id="PS51821">
    <property type="entry name" value="VELVET"/>
    <property type="match status" value="1"/>
</dbReference>
<evidence type="ECO:0000259" key="6">
    <source>
        <dbReference type="PROSITE" id="PS51821"/>
    </source>
</evidence>
<evidence type="ECO:0000256" key="2">
    <source>
        <dbReference type="ARBA" id="ARBA00023015"/>
    </source>
</evidence>
<evidence type="ECO:0000256" key="5">
    <source>
        <dbReference type="SAM" id="MobiDB-lite"/>
    </source>
</evidence>
<evidence type="ECO:0000313" key="7">
    <source>
        <dbReference type="EMBL" id="KZT11527.1"/>
    </source>
</evidence>
<proteinExistence type="predicted"/>
<feature type="compositionally biased region" description="Polar residues" evidence="5">
    <location>
        <begin position="313"/>
        <end position="325"/>
    </location>
</feature>
<dbReference type="Gene3D" id="2.60.40.3960">
    <property type="entry name" value="Velvet domain"/>
    <property type="match status" value="2"/>
</dbReference>
<keyword evidence="3" id="KW-0804">Transcription</keyword>
<evidence type="ECO:0000256" key="4">
    <source>
        <dbReference type="ARBA" id="ARBA00023242"/>
    </source>
</evidence>
<accession>A0A165HBY5</accession>
<sequence>MSQHITHPPSQPPGRPPIGAHFTFSEGQFAGRTICVELHELQKADVGRKYIFKDRRPLDPPPVAQMKLFETVNPMYVPGTEFANYKDVKIIGLLCHVDLFAVHSTAQTDAGPSIPLRQNASRVSSISPPPLDVEDHASPLILAATSNATQSEVLTHVDGHPITEQSNCTTALAGSTVIEATSLEWKGRDTLMYIFSVCSSSACVSIVATGDRARARDLSVRQEGTFILRYRVFDVMSRARGHVTVPVLAECYGGSFKVFPPKLFPGLQPSTELTTHLARYGVRLNVRETERRKPKSSGYHTQRNVRIAPASSPGHSQNEPGSSVSHDIAPDTGPKPR</sequence>
<feature type="domain" description="Velvet" evidence="6">
    <location>
        <begin position="31"/>
        <end position="287"/>
    </location>
</feature>
<reference evidence="7 8" key="1">
    <citation type="journal article" date="2016" name="Mol. Biol. Evol.">
        <title>Comparative Genomics of Early-Diverging Mushroom-Forming Fungi Provides Insights into the Origins of Lignocellulose Decay Capabilities.</title>
        <authorList>
            <person name="Nagy L.G."/>
            <person name="Riley R."/>
            <person name="Tritt A."/>
            <person name="Adam C."/>
            <person name="Daum C."/>
            <person name="Floudas D."/>
            <person name="Sun H."/>
            <person name="Yadav J.S."/>
            <person name="Pangilinan J."/>
            <person name="Larsson K.H."/>
            <person name="Matsuura K."/>
            <person name="Barry K."/>
            <person name="Labutti K."/>
            <person name="Kuo R."/>
            <person name="Ohm R.A."/>
            <person name="Bhattacharya S.S."/>
            <person name="Shirouzu T."/>
            <person name="Yoshinaga Y."/>
            <person name="Martin F.M."/>
            <person name="Grigoriev I.V."/>
            <person name="Hibbett D.S."/>
        </authorList>
    </citation>
    <scope>NUCLEOTIDE SEQUENCE [LARGE SCALE GENOMIC DNA]</scope>
    <source>
        <strain evidence="7 8">93-53</strain>
    </source>
</reference>
<dbReference type="Proteomes" id="UP000076871">
    <property type="component" value="Unassembled WGS sequence"/>
</dbReference>
<dbReference type="STRING" id="1314785.A0A165HBY5"/>
<dbReference type="PANTHER" id="PTHR33572:SF3">
    <property type="entry name" value="VELVET COMPLEX SUBUNIT B"/>
    <property type="match status" value="1"/>
</dbReference>
<dbReference type="EMBL" id="KV427607">
    <property type="protein sequence ID" value="KZT11527.1"/>
    <property type="molecule type" value="Genomic_DNA"/>
</dbReference>
<organism evidence="7 8">
    <name type="scientific">Laetiporus sulphureus 93-53</name>
    <dbReference type="NCBI Taxonomy" id="1314785"/>
    <lineage>
        <taxon>Eukaryota</taxon>
        <taxon>Fungi</taxon>
        <taxon>Dikarya</taxon>
        <taxon>Basidiomycota</taxon>
        <taxon>Agaricomycotina</taxon>
        <taxon>Agaricomycetes</taxon>
        <taxon>Polyporales</taxon>
        <taxon>Laetiporus</taxon>
    </lineage>
</organism>
<dbReference type="OrthoDB" id="5599552at2759"/>
<dbReference type="GO" id="GO:0005634">
    <property type="term" value="C:nucleus"/>
    <property type="evidence" value="ECO:0007669"/>
    <property type="project" value="UniProtKB-SubCell"/>
</dbReference>